<feature type="domain" description="DUF7793" evidence="2">
    <location>
        <begin position="16"/>
        <end position="123"/>
    </location>
</feature>
<dbReference type="Pfam" id="PF25056">
    <property type="entry name" value="DUF7793"/>
    <property type="match status" value="1"/>
</dbReference>
<feature type="transmembrane region" description="Helical" evidence="1">
    <location>
        <begin position="77"/>
        <end position="99"/>
    </location>
</feature>
<organism evidence="3">
    <name type="scientific">uncultured Aureispira sp</name>
    <dbReference type="NCBI Taxonomy" id="1331704"/>
    <lineage>
        <taxon>Bacteria</taxon>
        <taxon>Pseudomonadati</taxon>
        <taxon>Bacteroidota</taxon>
        <taxon>Saprospiria</taxon>
        <taxon>Saprospirales</taxon>
        <taxon>Saprospiraceae</taxon>
        <taxon>Aureispira</taxon>
        <taxon>environmental samples</taxon>
    </lineage>
</organism>
<dbReference type="EMBL" id="CACVAQ010000334">
    <property type="protein sequence ID" value="CAA6823916.1"/>
    <property type="molecule type" value="Genomic_DNA"/>
</dbReference>
<name>A0A6S6U8J5_9BACT</name>
<keyword evidence="1" id="KW-0812">Transmembrane</keyword>
<reference evidence="3" key="1">
    <citation type="submission" date="2020-01" db="EMBL/GenBank/DDBJ databases">
        <authorList>
            <person name="Meier V. D."/>
            <person name="Meier V D."/>
        </authorList>
    </citation>
    <scope>NUCLEOTIDE SEQUENCE</scope>
    <source>
        <strain evidence="3">HLG_WM_MAG_10</strain>
    </source>
</reference>
<dbReference type="InterPro" id="IPR056695">
    <property type="entry name" value="DUF7793"/>
</dbReference>
<evidence type="ECO:0000313" key="3">
    <source>
        <dbReference type="EMBL" id="CAA6823916.1"/>
    </source>
</evidence>
<dbReference type="AlphaFoldDB" id="A0A6S6U8J5"/>
<sequence>MEYRTQALIITLRPDDIIEIKTDPNWDKPDTLEIAMENAAAMKKAIDGKKRALLSYNPHTHMSKEVLKYYSDVNPTLGAVATAMILTSFGSKVVGNLFLKTQKKDYPIKIFTAKERDQAVAWLLDQIKKSAD</sequence>
<proteinExistence type="predicted"/>
<gene>
    <name evidence="3" type="ORF">HELGO_WM19222</name>
</gene>
<dbReference type="Gene3D" id="3.40.970.30">
    <property type="entry name" value="yp_829618.1 like domains"/>
    <property type="match status" value="1"/>
</dbReference>
<evidence type="ECO:0000256" key="1">
    <source>
        <dbReference type="SAM" id="Phobius"/>
    </source>
</evidence>
<accession>A0A6S6U8J5</accession>
<protein>
    <recommendedName>
        <fullName evidence="2">DUF7793 domain-containing protein</fullName>
    </recommendedName>
</protein>
<keyword evidence="1" id="KW-0472">Membrane</keyword>
<keyword evidence="1" id="KW-1133">Transmembrane helix</keyword>
<evidence type="ECO:0000259" key="2">
    <source>
        <dbReference type="Pfam" id="PF25056"/>
    </source>
</evidence>